<sequence length="227" mass="24159">MKPELRIGVIDSGHAAHQRVAGGRRFFLQPEGIGHGPLQEDALGHGSAIIEAIGQRAPTAQVYVAQVFDRRAVTSAAQVSAALHWLLAQDVRLINLSLGLRQDRDLLRQACAAAEARGVLLCASSPAQGEAVFPASYPGVLRVTGDARCSAQQWSWLNTAQADFAACVRGSSPGQSGASLGCAALSGYIAAYLGTHPQADKAQVRQWLQDNAHYQGPERRQQPCTPF</sequence>
<keyword evidence="3 5" id="KW-0378">Hydrolase</keyword>
<evidence type="ECO:0000256" key="5">
    <source>
        <dbReference type="PROSITE-ProRule" id="PRU01240"/>
    </source>
</evidence>
<dbReference type="InterPro" id="IPR036852">
    <property type="entry name" value="Peptidase_S8/S53_dom_sf"/>
</dbReference>
<dbReference type="RefSeq" id="WP_015636454.1">
    <property type="nucleotide sequence ID" value="NC_021237.1"/>
</dbReference>
<dbReference type="PROSITE" id="PS51892">
    <property type="entry name" value="SUBTILASE"/>
    <property type="match status" value="1"/>
</dbReference>
<dbReference type="GO" id="GO:0006508">
    <property type="term" value="P:proteolysis"/>
    <property type="evidence" value="ECO:0007669"/>
    <property type="project" value="UniProtKB-KW"/>
</dbReference>
<dbReference type="KEGG" id="pprc:PFLCHA0_c41940"/>
<evidence type="ECO:0000313" key="7">
    <source>
        <dbReference type="EMBL" id="AGL85958.1"/>
    </source>
</evidence>
<feature type="active site" description="Charge relay system" evidence="5">
    <location>
        <position position="45"/>
    </location>
</feature>
<dbReference type="PANTHER" id="PTHR43806">
    <property type="entry name" value="PEPTIDASE S8"/>
    <property type="match status" value="1"/>
</dbReference>
<gene>
    <name evidence="7" type="ORF">PFLCHA0_c41940</name>
</gene>
<dbReference type="GeneID" id="57477197"/>
<organism evidence="7 8">
    <name type="scientific">Pseudomonas protegens (strain DSM 19095 / LMG 27888 / CFBP 6595 / CHA0)</name>
    <dbReference type="NCBI Taxonomy" id="1124983"/>
    <lineage>
        <taxon>Bacteria</taxon>
        <taxon>Pseudomonadati</taxon>
        <taxon>Pseudomonadota</taxon>
        <taxon>Gammaproteobacteria</taxon>
        <taxon>Pseudomonadales</taxon>
        <taxon>Pseudomonadaceae</taxon>
        <taxon>Pseudomonas</taxon>
    </lineage>
</organism>
<name>A0A2C9ER14_PSEPH</name>
<evidence type="ECO:0000256" key="1">
    <source>
        <dbReference type="ARBA" id="ARBA00011073"/>
    </source>
</evidence>
<dbReference type="HOGENOM" id="CLU_107147_0_0_6"/>
<feature type="active site" description="Charge relay system" evidence="5">
    <location>
        <position position="179"/>
    </location>
</feature>
<dbReference type="SUPFAM" id="SSF52743">
    <property type="entry name" value="Subtilisin-like"/>
    <property type="match status" value="1"/>
</dbReference>
<dbReference type="GO" id="GO:0004252">
    <property type="term" value="F:serine-type endopeptidase activity"/>
    <property type="evidence" value="ECO:0007669"/>
    <property type="project" value="UniProtKB-UniRule"/>
</dbReference>
<protein>
    <recommendedName>
        <fullName evidence="6">Peptidase S8/S53 domain-containing protein</fullName>
    </recommendedName>
</protein>
<dbReference type="Gene3D" id="3.40.50.200">
    <property type="entry name" value="Peptidase S8/S53 domain"/>
    <property type="match status" value="1"/>
</dbReference>
<dbReference type="AlphaFoldDB" id="A0A2C9ER14"/>
<evidence type="ECO:0000313" key="8">
    <source>
        <dbReference type="Proteomes" id="UP000013940"/>
    </source>
</evidence>
<feature type="active site" description="Charge relay system" evidence="5">
    <location>
        <position position="11"/>
    </location>
</feature>
<dbReference type="PANTHER" id="PTHR43806:SF11">
    <property type="entry name" value="CEREVISIN-RELATED"/>
    <property type="match status" value="1"/>
</dbReference>
<dbReference type="Proteomes" id="UP000013940">
    <property type="component" value="Chromosome"/>
</dbReference>
<evidence type="ECO:0000256" key="2">
    <source>
        <dbReference type="ARBA" id="ARBA00022670"/>
    </source>
</evidence>
<proteinExistence type="inferred from homology"/>
<keyword evidence="2 5" id="KW-0645">Protease</keyword>
<comment type="similarity">
    <text evidence="1 5">Belongs to the peptidase S8 family.</text>
</comment>
<dbReference type="EMBL" id="CP003190">
    <property type="protein sequence ID" value="AGL85958.1"/>
    <property type="molecule type" value="Genomic_DNA"/>
</dbReference>
<dbReference type="eggNOG" id="COG1404">
    <property type="taxonomic scope" value="Bacteria"/>
</dbReference>
<feature type="domain" description="Peptidase S8/S53" evidence="6">
    <location>
        <begin position="53"/>
        <end position="219"/>
    </location>
</feature>
<dbReference type="InterPro" id="IPR050131">
    <property type="entry name" value="Peptidase_S8_subtilisin-like"/>
</dbReference>
<evidence type="ECO:0000259" key="6">
    <source>
        <dbReference type="Pfam" id="PF00082"/>
    </source>
</evidence>
<accession>A0A2C9ER14</accession>
<keyword evidence="4 5" id="KW-0720">Serine protease</keyword>
<evidence type="ECO:0000256" key="3">
    <source>
        <dbReference type="ARBA" id="ARBA00022801"/>
    </source>
</evidence>
<reference evidence="8" key="1">
    <citation type="journal article" date="2014" name="Genome Announc.">
        <title>Full-genome sequence of the plant growth-promoting bacterium Pseudomonas protegens CHA0.</title>
        <authorList>
            <person name="Jousset A."/>
            <person name="Schuldes J."/>
            <person name="Keel C."/>
            <person name="Maurhofer M."/>
            <person name="Daniel R."/>
            <person name="Scheu S."/>
            <person name="Thuermer A."/>
        </authorList>
    </citation>
    <scope>NUCLEOTIDE SEQUENCE [LARGE SCALE GENOMIC DNA]</scope>
    <source>
        <strain evidence="8">DSM 19095 / LMG 27888 / CFBP 6595 / CHA0</strain>
    </source>
</reference>
<dbReference type="InterPro" id="IPR000209">
    <property type="entry name" value="Peptidase_S8/S53_dom"/>
</dbReference>
<dbReference type="Pfam" id="PF00082">
    <property type="entry name" value="Peptidase_S8"/>
    <property type="match status" value="1"/>
</dbReference>
<evidence type="ECO:0000256" key="4">
    <source>
        <dbReference type="ARBA" id="ARBA00022825"/>
    </source>
</evidence>